<dbReference type="InterPro" id="IPR029001">
    <property type="entry name" value="ITPase-like_fam"/>
</dbReference>
<dbReference type="NCBIfam" id="TIGR00172">
    <property type="entry name" value="maf"/>
    <property type="match status" value="1"/>
</dbReference>
<keyword evidence="5" id="KW-1185">Reference proteome</keyword>
<feature type="site" description="Important for substrate specificity" evidence="3">
    <location>
        <position position="69"/>
    </location>
</feature>
<protein>
    <recommendedName>
        <fullName evidence="3">dTTP/UTP pyrophosphatase</fullName>
        <shortName evidence="3">dTTPase/UTPase</shortName>
        <ecNumber evidence="3">3.6.1.9</ecNumber>
    </recommendedName>
    <alternativeName>
        <fullName evidence="3">Nucleoside triphosphate pyrophosphatase</fullName>
    </alternativeName>
    <alternativeName>
        <fullName evidence="3">Nucleotide pyrophosphatase</fullName>
        <shortName evidence="3">Nucleotide PPase</shortName>
    </alternativeName>
</protein>
<sequence length="178" mass="19684">MCKLVLGSKSPRRKELLKNIGYDFIVRSSDVEETHPGNLSPEEVVSYLSEKKNRAISIESNEIVLTADTIVSKNGEILGKPQGEAEAHDYLQFLSGSTHEVFTGVTIRSESRFCSFSVCTHVTFFNLSNGEIHRYISTGEYMDKAGGYGIQGKGALLVERIEGDYYSVVGLPVSRVVR</sequence>
<keyword evidence="3" id="KW-0963">Cytoplasm</keyword>
<dbReference type="RefSeq" id="WP_197316591.1">
    <property type="nucleotide sequence ID" value="NZ_JADZSC010000001.1"/>
</dbReference>
<keyword evidence="3" id="KW-0546">Nucleotide metabolism</keyword>
<dbReference type="EC" id="3.6.1.9" evidence="3"/>
<dbReference type="Gene3D" id="3.90.950.10">
    <property type="match status" value="1"/>
</dbReference>
<dbReference type="PANTHER" id="PTHR43213:SF5">
    <property type="entry name" value="BIFUNCTIONAL DTTP_UTP PYROPHOSPHATASE_METHYLTRANSFERASE PROTEIN-RELATED"/>
    <property type="match status" value="1"/>
</dbReference>
<organism evidence="4 5">
    <name type="scientific">Halobacillus yeomjeoni</name>
    <dbReference type="NCBI Taxonomy" id="311194"/>
    <lineage>
        <taxon>Bacteria</taxon>
        <taxon>Bacillati</taxon>
        <taxon>Bacillota</taxon>
        <taxon>Bacilli</taxon>
        <taxon>Bacillales</taxon>
        <taxon>Bacillaceae</taxon>
        <taxon>Halobacillus</taxon>
    </lineage>
</organism>
<dbReference type="GO" id="GO:0005737">
    <property type="term" value="C:cytoplasm"/>
    <property type="evidence" value="ECO:0007669"/>
    <property type="project" value="UniProtKB-SubCell"/>
</dbReference>
<dbReference type="GO" id="GO:0009117">
    <property type="term" value="P:nucleotide metabolic process"/>
    <property type="evidence" value="ECO:0007669"/>
    <property type="project" value="UniProtKB-KW"/>
</dbReference>
<dbReference type="HAMAP" id="MF_00528">
    <property type="entry name" value="Maf"/>
    <property type="match status" value="1"/>
</dbReference>
<dbReference type="InterPro" id="IPR003697">
    <property type="entry name" value="Maf-like"/>
</dbReference>
<comment type="catalytic activity">
    <reaction evidence="3">
        <text>dTTP + H2O = dTMP + diphosphate + H(+)</text>
        <dbReference type="Rhea" id="RHEA:28534"/>
        <dbReference type="ChEBI" id="CHEBI:15377"/>
        <dbReference type="ChEBI" id="CHEBI:15378"/>
        <dbReference type="ChEBI" id="CHEBI:33019"/>
        <dbReference type="ChEBI" id="CHEBI:37568"/>
        <dbReference type="ChEBI" id="CHEBI:63528"/>
        <dbReference type="EC" id="3.6.1.9"/>
    </reaction>
</comment>
<dbReference type="PANTHER" id="PTHR43213">
    <property type="entry name" value="BIFUNCTIONAL DTTP/UTP PYROPHOSPHATASE/METHYLTRANSFERASE PROTEIN-RELATED"/>
    <property type="match status" value="1"/>
</dbReference>
<evidence type="ECO:0000313" key="4">
    <source>
        <dbReference type="EMBL" id="MBH0230020.1"/>
    </source>
</evidence>
<evidence type="ECO:0000256" key="3">
    <source>
        <dbReference type="HAMAP-Rule" id="MF_00528"/>
    </source>
</evidence>
<keyword evidence="2 3" id="KW-0378">Hydrolase</keyword>
<name>A0A931HV25_9BACI</name>
<evidence type="ECO:0000313" key="5">
    <source>
        <dbReference type="Proteomes" id="UP000614490"/>
    </source>
</evidence>
<dbReference type="Proteomes" id="UP000614490">
    <property type="component" value="Unassembled WGS sequence"/>
</dbReference>
<dbReference type="CDD" id="cd00555">
    <property type="entry name" value="Maf"/>
    <property type="match status" value="1"/>
</dbReference>
<dbReference type="EMBL" id="JADZSC010000001">
    <property type="protein sequence ID" value="MBH0230020.1"/>
    <property type="molecule type" value="Genomic_DNA"/>
</dbReference>
<dbReference type="Pfam" id="PF02545">
    <property type="entry name" value="Maf"/>
    <property type="match status" value="1"/>
</dbReference>
<evidence type="ECO:0000256" key="1">
    <source>
        <dbReference type="ARBA" id="ARBA00001968"/>
    </source>
</evidence>
<proteinExistence type="inferred from homology"/>
<feature type="site" description="Important for substrate specificity" evidence="3">
    <location>
        <position position="12"/>
    </location>
</feature>
<feature type="site" description="Important for substrate specificity" evidence="3">
    <location>
        <position position="151"/>
    </location>
</feature>
<accession>A0A931HV25</accession>
<gene>
    <name evidence="4" type="primary">maf</name>
    <name evidence="4" type="ORF">H0267_07300</name>
</gene>
<comment type="subcellular location">
    <subcellularLocation>
        <location evidence="3">Cytoplasm</location>
    </subcellularLocation>
</comment>
<dbReference type="SUPFAM" id="SSF52972">
    <property type="entry name" value="ITPase-like"/>
    <property type="match status" value="1"/>
</dbReference>
<dbReference type="AlphaFoldDB" id="A0A931HV25"/>
<dbReference type="PIRSF" id="PIRSF006305">
    <property type="entry name" value="Maf"/>
    <property type="match status" value="1"/>
</dbReference>
<comment type="similarity">
    <text evidence="3">Belongs to the Maf family. YhdE subfamily.</text>
</comment>
<reference evidence="4 5" key="1">
    <citation type="journal article" date="2005" name="Int. J. Syst. Evol. Microbiol.">
        <title>Halobacillus yeomjeoni sp. nov., isolated from a marine solar saltern in Korea.</title>
        <authorList>
            <person name="Yoon J.H."/>
            <person name="Kang S.J."/>
            <person name="Lee C.H."/>
            <person name="Oh H.W."/>
            <person name="Oh T.K."/>
        </authorList>
    </citation>
    <scope>NUCLEOTIDE SEQUENCE [LARGE SCALE GENOMIC DNA]</scope>
    <source>
        <strain evidence="4 5">KCTC 3957</strain>
    </source>
</reference>
<feature type="active site" description="Proton acceptor" evidence="3">
    <location>
        <position position="68"/>
    </location>
</feature>
<comment type="caution">
    <text evidence="4">The sequence shown here is derived from an EMBL/GenBank/DDBJ whole genome shotgun (WGS) entry which is preliminary data.</text>
</comment>
<comment type="function">
    <text evidence="3">Nucleoside triphosphate pyrophosphatase that hydrolyzes dTTP and UTP. May have a dual role in cell division arrest and in preventing the incorporation of modified nucleotides into cellular nucleic acids.</text>
</comment>
<comment type="caution">
    <text evidence="3">Lacks conserved residue(s) required for the propagation of feature annotation.</text>
</comment>
<comment type="catalytic activity">
    <reaction evidence="3">
        <text>UTP + H2O = UMP + diphosphate + H(+)</text>
        <dbReference type="Rhea" id="RHEA:29395"/>
        <dbReference type="ChEBI" id="CHEBI:15377"/>
        <dbReference type="ChEBI" id="CHEBI:15378"/>
        <dbReference type="ChEBI" id="CHEBI:33019"/>
        <dbReference type="ChEBI" id="CHEBI:46398"/>
        <dbReference type="ChEBI" id="CHEBI:57865"/>
        <dbReference type="EC" id="3.6.1.9"/>
    </reaction>
</comment>
<evidence type="ECO:0000256" key="2">
    <source>
        <dbReference type="ARBA" id="ARBA00022801"/>
    </source>
</evidence>
<comment type="cofactor">
    <cofactor evidence="1 3">
        <name>a divalent metal cation</name>
        <dbReference type="ChEBI" id="CHEBI:60240"/>
    </cofactor>
</comment>
<dbReference type="GO" id="GO:0047429">
    <property type="term" value="F:nucleoside triphosphate diphosphatase activity"/>
    <property type="evidence" value="ECO:0007669"/>
    <property type="project" value="UniProtKB-EC"/>
</dbReference>